<keyword evidence="1" id="KW-1003">Cell membrane</keyword>
<keyword evidence="3" id="KW-0812">Transmembrane</keyword>
<dbReference type="PANTHER" id="PTHR37481:SF1">
    <property type="entry name" value="LIPOPOLYSACCHARIDE EXPORT SYSTEM PROTEIN LPTC"/>
    <property type="match status" value="1"/>
</dbReference>
<keyword evidence="2" id="KW-0997">Cell inner membrane</keyword>
<evidence type="ECO:0000313" key="6">
    <source>
        <dbReference type="EMBL" id="BCO11573.1"/>
    </source>
</evidence>
<dbReference type="InterPro" id="IPR026265">
    <property type="entry name" value="LptC"/>
</dbReference>
<evidence type="ECO:0000256" key="4">
    <source>
        <dbReference type="ARBA" id="ARBA00022989"/>
    </source>
</evidence>
<reference evidence="6 7" key="1">
    <citation type="submission" date="2020-06" db="EMBL/GenBank/DDBJ databases">
        <title>Interaction of electrochemicaly active bacteria, Geobacter bremensis R4 on different carbon anode.</title>
        <authorList>
            <person name="Meng L."/>
            <person name="Yoshida N."/>
        </authorList>
    </citation>
    <scope>NUCLEOTIDE SEQUENCE [LARGE SCALE GENOMIC DNA]</scope>
    <source>
        <strain evidence="6 7">R4</strain>
    </source>
</reference>
<dbReference type="GO" id="GO:0030288">
    <property type="term" value="C:outer membrane-bounded periplasmic space"/>
    <property type="evidence" value="ECO:0007669"/>
    <property type="project" value="TreeGrafter"/>
</dbReference>
<dbReference type="Proteomes" id="UP000515472">
    <property type="component" value="Chromosome"/>
</dbReference>
<evidence type="ECO:0000313" key="7">
    <source>
        <dbReference type="Proteomes" id="UP000515472"/>
    </source>
</evidence>
<gene>
    <name evidence="6" type="ORF">GEOBRER4_n3412</name>
</gene>
<keyword evidence="4" id="KW-1133">Transmembrane helix</keyword>
<dbReference type="Gene3D" id="2.60.450.10">
    <property type="entry name" value="Lipopolysaccharide (LPS) transport protein A like domain"/>
    <property type="match status" value="1"/>
</dbReference>
<evidence type="ECO:0000256" key="3">
    <source>
        <dbReference type="ARBA" id="ARBA00022692"/>
    </source>
</evidence>
<sequence>MNNFNNIKRFLGLAAVVASLLVVVTILVRMDHGVVPKLPVRKLPLQVDISLQKFHYTETKQGVKRWDLAAEKAEYNKTKDLTSLTGVKLVVAGGAKFGDLVVTADRAEYHNDTRDVALTGNVIGVSSKGVRFSASNVRYLASRYLMVSEDRVRFSDGGNELEGVGMEFQTQTRRFKLKKDVSAVFRQQEAR</sequence>
<dbReference type="Pfam" id="PF06835">
    <property type="entry name" value="LptC"/>
    <property type="match status" value="1"/>
</dbReference>
<keyword evidence="5" id="KW-0472">Membrane</keyword>
<dbReference type="RefSeq" id="WP_185243211.1">
    <property type="nucleotide sequence ID" value="NZ_AP023213.1"/>
</dbReference>
<name>A0A7R7FTQ0_9BACT</name>
<proteinExistence type="predicted"/>
<dbReference type="GO" id="GO:0017089">
    <property type="term" value="F:glycolipid transfer activity"/>
    <property type="evidence" value="ECO:0007669"/>
    <property type="project" value="TreeGrafter"/>
</dbReference>
<dbReference type="GO" id="GO:0005886">
    <property type="term" value="C:plasma membrane"/>
    <property type="evidence" value="ECO:0007669"/>
    <property type="project" value="InterPro"/>
</dbReference>
<protein>
    <submittedName>
        <fullName evidence="6">Lipopolysaccharide export system protein LptC</fullName>
    </submittedName>
</protein>
<evidence type="ECO:0000256" key="2">
    <source>
        <dbReference type="ARBA" id="ARBA00022519"/>
    </source>
</evidence>
<dbReference type="InterPro" id="IPR010664">
    <property type="entry name" value="LipoPS_assembly_LptC-rel"/>
</dbReference>
<dbReference type="PANTHER" id="PTHR37481">
    <property type="entry name" value="LIPOPOLYSACCHARIDE EXPORT SYSTEM PROTEIN LPTC"/>
    <property type="match status" value="1"/>
</dbReference>
<evidence type="ECO:0000256" key="1">
    <source>
        <dbReference type="ARBA" id="ARBA00022475"/>
    </source>
</evidence>
<keyword evidence="7" id="KW-1185">Reference proteome</keyword>
<dbReference type="AlphaFoldDB" id="A0A7R7FTQ0"/>
<dbReference type="GO" id="GO:0015221">
    <property type="term" value="F:lipopolysaccharide transmembrane transporter activity"/>
    <property type="evidence" value="ECO:0007669"/>
    <property type="project" value="InterPro"/>
</dbReference>
<dbReference type="InterPro" id="IPR052363">
    <property type="entry name" value="LPS_export_LptC"/>
</dbReference>
<accession>A0A7R7FTQ0</accession>
<dbReference type="NCBIfam" id="TIGR04409">
    <property type="entry name" value="LptC_YrbK"/>
    <property type="match status" value="1"/>
</dbReference>
<evidence type="ECO:0000256" key="5">
    <source>
        <dbReference type="ARBA" id="ARBA00023136"/>
    </source>
</evidence>
<dbReference type="EMBL" id="AP023213">
    <property type="protein sequence ID" value="BCO11573.1"/>
    <property type="molecule type" value="Genomic_DNA"/>
</dbReference>
<organism evidence="6 7">
    <name type="scientific">Citrifermentans bremense</name>
    <dbReference type="NCBI Taxonomy" id="60035"/>
    <lineage>
        <taxon>Bacteria</taxon>
        <taxon>Pseudomonadati</taxon>
        <taxon>Thermodesulfobacteriota</taxon>
        <taxon>Desulfuromonadia</taxon>
        <taxon>Geobacterales</taxon>
        <taxon>Geobacteraceae</taxon>
        <taxon>Citrifermentans</taxon>
    </lineage>
</organism>